<name>A0A8J7C2R8_9BACT</name>
<dbReference type="Pfam" id="PF13505">
    <property type="entry name" value="OMP_b-brl"/>
    <property type="match status" value="1"/>
</dbReference>
<protein>
    <recommendedName>
        <fullName evidence="2">Outer membrane protein beta-barrel domain-containing protein</fullName>
    </recommendedName>
</protein>
<reference evidence="3 4" key="1">
    <citation type="submission" date="2020-08" db="EMBL/GenBank/DDBJ databases">
        <title>Acidobacteriota in marine sediments use diverse sulfur dissimilation pathways.</title>
        <authorList>
            <person name="Wasmund K."/>
        </authorList>
    </citation>
    <scope>NUCLEOTIDE SEQUENCE [LARGE SCALE GENOMIC DNA]</scope>
    <source>
        <strain evidence="3">MAG AM4</strain>
    </source>
</reference>
<dbReference type="InterPro" id="IPR011250">
    <property type="entry name" value="OMP/PagP_B-barrel"/>
</dbReference>
<evidence type="ECO:0000259" key="2">
    <source>
        <dbReference type="Pfam" id="PF13505"/>
    </source>
</evidence>
<accession>A0A8J7C2R8</accession>
<keyword evidence="1" id="KW-0732">Signal</keyword>
<organism evidence="3 4">
    <name type="scientific">Candidatus Polarisedimenticola svalbardensis</name>
    <dbReference type="NCBI Taxonomy" id="2886004"/>
    <lineage>
        <taxon>Bacteria</taxon>
        <taxon>Pseudomonadati</taxon>
        <taxon>Acidobacteriota</taxon>
        <taxon>Candidatus Polarisedimenticolia</taxon>
        <taxon>Candidatus Polarisedimenticolales</taxon>
        <taxon>Candidatus Polarisedimenticolaceae</taxon>
        <taxon>Candidatus Polarisedimenticola</taxon>
    </lineage>
</organism>
<dbReference type="Gene3D" id="2.40.160.20">
    <property type="match status" value="1"/>
</dbReference>
<comment type="caution">
    <text evidence="3">The sequence shown here is derived from an EMBL/GenBank/DDBJ whole genome shotgun (WGS) entry which is preliminary data.</text>
</comment>
<evidence type="ECO:0000256" key="1">
    <source>
        <dbReference type="ARBA" id="ARBA00022729"/>
    </source>
</evidence>
<dbReference type="AlphaFoldDB" id="A0A8J7C2R8"/>
<dbReference type="InterPro" id="IPR027385">
    <property type="entry name" value="Beta-barrel_OMP"/>
</dbReference>
<dbReference type="Proteomes" id="UP000648239">
    <property type="component" value="Unassembled WGS sequence"/>
</dbReference>
<evidence type="ECO:0000313" key="4">
    <source>
        <dbReference type="Proteomes" id="UP000648239"/>
    </source>
</evidence>
<proteinExistence type="predicted"/>
<dbReference type="EMBL" id="JACXWD010000086">
    <property type="protein sequence ID" value="MBD3869420.1"/>
    <property type="molecule type" value="Genomic_DNA"/>
</dbReference>
<gene>
    <name evidence="3" type="ORF">IFK94_14965</name>
</gene>
<sequence length="73" mass="8025">MGEKFSLFAKAGVFAWDLEVIGMTAEDGTDPTFGIGGQWAFAEHWAARGEFERFMDIGGGDVDLLSVSVLYRF</sequence>
<dbReference type="SUPFAM" id="SSF56925">
    <property type="entry name" value="OMPA-like"/>
    <property type="match status" value="1"/>
</dbReference>
<evidence type="ECO:0000313" key="3">
    <source>
        <dbReference type="EMBL" id="MBD3869420.1"/>
    </source>
</evidence>
<feature type="domain" description="Outer membrane protein beta-barrel" evidence="2">
    <location>
        <begin position="2"/>
        <end position="73"/>
    </location>
</feature>